<dbReference type="Pfam" id="PF13546">
    <property type="entry name" value="DDE_5"/>
    <property type="match status" value="1"/>
</dbReference>
<evidence type="ECO:0000256" key="1">
    <source>
        <dbReference type="SAM" id="MobiDB-lite"/>
    </source>
</evidence>
<evidence type="ECO:0000259" key="2">
    <source>
        <dbReference type="Pfam" id="PF13546"/>
    </source>
</evidence>
<feature type="region of interest" description="Disordered" evidence="1">
    <location>
        <begin position="405"/>
        <end position="466"/>
    </location>
</feature>
<reference evidence="3" key="1">
    <citation type="submission" date="2013-11" db="EMBL/GenBank/DDBJ databases">
        <title>Draft genome sequence of the broad-host-range Rhizobium sp. LPU83 strain, a member of the low-genetic diversity Oregon-like Rhizobium sp. group.</title>
        <authorList>
            <person name="Wibberg D."/>
            <person name="Puehler A."/>
            <person name="Schlueter A."/>
        </authorList>
    </citation>
    <scope>NUCLEOTIDE SEQUENCE [LARGE SCALE GENOMIC DNA]</scope>
    <source>
        <strain evidence="3">LPU83</strain>
        <plasmid evidence="3">pLPU83b</plasmid>
    </source>
</reference>
<dbReference type="InterPro" id="IPR039365">
    <property type="entry name" value="IS701-like"/>
</dbReference>
<keyword evidence="4" id="KW-1185">Reference proteome</keyword>
<accession>W6RH95</accession>
<sequence>MNGLSTGSEAAFADYVHRLVDVIGHADRAEPLNDYCLGLMLPVDRKSVEPLAAVMAPARVSAKHQSLLHFVGQAPWSDEALLARVCDLVLPLIERHGPVEAWIVDDTGFPKKGRHSVGVARQYCGQLGKQDNCQVAVSLSIANVAASLPIAYRLYLPEIWADDPERRRKAKIPDSVAFQTKPAIALDQIRAAQAAGVAPGVVLADAGYGADGAFRTGLSALGLDYVVGVQPTLSVWRPGEEPLPPKPWRGKGRPTSLMRRSPEHRPVSAKALAQELPQDAWQTIGWREGTNTDLGSRFAAVRVRPASRDYNLTTPRAEEWLLIEWPEGDTEPLKYWLSTLAADASLGKLVSTAKLRWRIERDYQELKQELGLGHYEGRGWRGFHHHASLCIAAYGFLISQREAIPPSAPTKTKNRPQPAVPQGYRPRGSPDPTRATHAKFDRHRQKALDRRTQSQSSAMSMLHQDQ</sequence>
<comment type="caution">
    <text evidence="3">The sequence shown here is derived from an EMBL/GenBank/DDBJ whole genome shotgun (WGS) entry which is preliminary data.</text>
</comment>
<geneLocation type="plasmid" evidence="3">
    <name>pLPU83b</name>
</geneLocation>
<feature type="region of interest" description="Disordered" evidence="1">
    <location>
        <begin position="238"/>
        <end position="261"/>
    </location>
</feature>
<name>W6RH95_9HYPH</name>
<feature type="domain" description="Transposase IS701-like DDE" evidence="2">
    <location>
        <begin position="19"/>
        <end position="291"/>
    </location>
</feature>
<evidence type="ECO:0000313" key="4">
    <source>
        <dbReference type="Proteomes" id="UP000019443"/>
    </source>
</evidence>
<dbReference type="RefSeq" id="WP_024319042.1">
    <property type="nucleotide sequence ID" value="NZ_ATTO01000146.1"/>
</dbReference>
<dbReference type="InterPro" id="IPR012337">
    <property type="entry name" value="RNaseH-like_sf"/>
</dbReference>
<feature type="compositionally biased region" description="Basic residues" evidence="1">
    <location>
        <begin position="436"/>
        <end position="445"/>
    </location>
</feature>
<dbReference type="AlphaFoldDB" id="W6RH95"/>
<dbReference type="PANTHER" id="PTHR33627">
    <property type="entry name" value="TRANSPOSASE"/>
    <property type="match status" value="1"/>
</dbReference>
<dbReference type="Proteomes" id="UP000019443">
    <property type="component" value="Unassembled WGS sequence"/>
</dbReference>
<dbReference type="InterPro" id="IPR038721">
    <property type="entry name" value="IS701-like_DDE_dom"/>
</dbReference>
<dbReference type="PANTHER" id="PTHR33627:SF1">
    <property type="entry name" value="TRANSPOSASE"/>
    <property type="match status" value="1"/>
</dbReference>
<dbReference type="EMBL" id="CBYB010000012">
    <property type="protein sequence ID" value="CDM60179.1"/>
    <property type="molecule type" value="Genomic_DNA"/>
</dbReference>
<proteinExistence type="predicted"/>
<protein>
    <submittedName>
        <fullName evidence="3">Transposase</fullName>
    </submittedName>
</protein>
<dbReference type="NCBIfam" id="NF033540">
    <property type="entry name" value="transpos_IS701"/>
    <property type="match status" value="1"/>
</dbReference>
<organism evidence="3 4">
    <name type="scientific">Rhizobium favelukesii</name>
    <dbReference type="NCBI Taxonomy" id="348824"/>
    <lineage>
        <taxon>Bacteria</taxon>
        <taxon>Pseudomonadati</taxon>
        <taxon>Pseudomonadota</taxon>
        <taxon>Alphaproteobacteria</taxon>
        <taxon>Hyphomicrobiales</taxon>
        <taxon>Rhizobiaceae</taxon>
        <taxon>Rhizobium/Agrobacterium group</taxon>
        <taxon>Rhizobium</taxon>
    </lineage>
</organism>
<evidence type="ECO:0000313" key="3">
    <source>
        <dbReference type="EMBL" id="CDM60179.1"/>
    </source>
</evidence>
<dbReference type="SUPFAM" id="SSF53098">
    <property type="entry name" value="Ribonuclease H-like"/>
    <property type="match status" value="1"/>
</dbReference>
<keyword evidence="3" id="KW-0614">Plasmid</keyword>
<gene>
    <name evidence="3" type="ORF">LPU83_pLPU83b_0184</name>
</gene>